<dbReference type="SMART" id="SM00432">
    <property type="entry name" value="MADS"/>
    <property type="match status" value="1"/>
</dbReference>
<dbReference type="PANTHER" id="PTHR11945">
    <property type="entry name" value="MADS BOX PROTEIN"/>
    <property type="match status" value="1"/>
</dbReference>
<dbReference type="GO" id="GO:0005634">
    <property type="term" value="C:nucleus"/>
    <property type="evidence" value="ECO:0007669"/>
    <property type="project" value="UniProtKB-SubCell"/>
</dbReference>
<evidence type="ECO:0000256" key="4">
    <source>
        <dbReference type="ARBA" id="ARBA00023163"/>
    </source>
</evidence>
<gene>
    <name evidence="7" type="ORF">CEPIT_LOCUS11194</name>
</gene>
<evidence type="ECO:0000313" key="8">
    <source>
        <dbReference type="Proteomes" id="UP001152523"/>
    </source>
</evidence>
<dbReference type="AlphaFoldDB" id="A0AAV0D201"/>
<dbReference type="InterPro" id="IPR036879">
    <property type="entry name" value="TF_MADSbox_sf"/>
</dbReference>
<protein>
    <recommendedName>
        <fullName evidence="6">MADS-box domain-containing protein</fullName>
    </recommendedName>
</protein>
<dbReference type="InterPro" id="IPR002100">
    <property type="entry name" value="TF_MADSbox"/>
</dbReference>
<keyword evidence="2" id="KW-0805">Transcription regulation</keyword>
<keyword evidence="8" id="KW-1185">Reference proteome</keyword>
<keyword evidence="4" id="KW-0804">Transcription</keyword>
<name>A0AAV0D201_9ASTE</name>
<evidence type="ECO:0000256" key="2">
    <source>
        <dbReference type="ARBA" id="ARBA00023015"/>
    </source>
</evidence>
<dbReference type="Gene3D" id="3.40.1810.10">
    <property type="entry name" value="Transcription factor, MADS-box"/>
    <property type="match status" value="1"/>
</dbReference>
<proteinExistence type="predicted"/>
<feature type="domain" description="MADS-box" evidence="6">
    <location>
        <begin position="14"/>
        <end position="75"/>
    </location>
</feature>
<keyword evidence="3" id="KW-0238">DNA-binding</keyword>
<keyword evidence="5" id="KW-0539">Nucleus</keyword>
<evidence type="ECO:0000256" key="5">
    <source>
        <dbReference type="ARBA" id="ARBA00023242"/>
    </source>
</evidence>
<evidence type="ECO:0000256" key="3">
    <source>
        <dbReference type="ARBA" id="ARBA00023125"/>
    </source>
</evidence>
<dbReference type="GO" id="GO:0046983">
    <property type="term" value="F:protein dimerization activity"/>
    <property type="evidence" value="ECO:0007669"/>
    <property type="project" value="InterPro"/>
</dbReference>
<comment type="subcellular location">
    <subcellularLocation>
        <location evidence="1">Nucleus</location>
    </subcellularLocation>
</comment>
<evidence type="ECO:0000256" key="1">
    <source>
        <dbReference type="ARBA" id="ARBA00004123"/>
    </source>
</evidence>
<dbReference type="PANTHER" id="PTHR11945:SF629">
    <property type="entry name" value="OS02G0164450 PROTEIN"/>
    <property type="match status" value="1"/>
</dbReference>
<dbReference type="PROSITE" id="PS50066">
    <property type="entry name" value="MADS_BOX_2"/>
    <property type="match status" value="1"/>
</dbReference>
<dbReference type="SUPFAM" id="SSF55455">
    <property type="entry name" value="SRF-like"/>
    <property type="match status" value="1"/>
</dbReference>
<evidence type="ECO:0000313" key="7">
    <source>
        <dbReference type="EMBL" id="CAH9090295.1"/>
    </source>
</evidence>
<dbReference type="EMBL" id="CAMAPF010000064">
    <property type="protein sequence ID" value="CAH9090295.1"/>
    <property type="molecule type" value="Genomic_DNA"/>
</dbReference>
<dbReference type="Proteomes" id="UP001152523">
    <property type="component" value="Unassembled WGS sequence"/>
</dbReference>
<sequence>MIISIEKHREKMGRGKSKIEIKPIESLAARNVCFTKRRNGLFKKASDLCRLFPGVKVAAVVFSPAGKPYVYGDPTGILEQGSGSPLFPSPLSGDPVIRGAQLQGGCPSPSSVLAGDHLISEPCGYSPVERKTGWEDDWLISGEDIESMIQELQGGDHLISDPSIQPEILREEDVGSMIQELLWS</sequence>
<dbReference type="GO" id="GO:0000978">
    <property type="term" value="F:RNA polymerase II cis-regulatory region sequence-specific DNA binding"/>
    <property type="evidence" value="ECO:0007669"/>
    <property type="project" value="TreeGrafter"/>
</dbReference>
<organism evidence="7 8">
    <name type="scientific">Cuscuta epithymum</name>
    <dbReference type="NCBI Taxonomy" id="186058"/>
    <lineage>
        <taxon>Eukaryota</taxon>
        <taxon>Viridiplantae</taxon>
        <taxon>Streptophyta</taxon>
        <taxon>Embryophyta</taxon>
        <taxon>Tracheophyta</taxon>
        <taxon>Spermatophyta</taxon>
        <taxon>Magnoliopsida</taxon>
        <taxon>eudicotyledons</taxon>
        <taxon>Gunneridae</taxon>
        <taxon>Pentapetalae</taxon>
        <taxon>asterids</taxon>
        <taxon>lamiids</taxon>
        <taxon>Solanales</taxon>
        <taxon>Convolvulaceae</taxon>
        <taxon>Cuscuteae</taxon>
        <taxon>Cuscuta</taxon>
        <taxon>Cuscuta subgen. Cuscuta</taxon>
    </lineage>
</organism>
<dbReference type="PRINTS" id="PR00404">
    <property type="entry name" value="MADSDOMAIN"/>
</dbReference>
<reference evidence="7" key="1">
    <citation type="submission" date="2022-07" db="EMBL/GenBank/DDBJ databases">
        <authorList>
            <person name="Macas J."/>
            <person name="Novak P."/>
            <person name="Neumann P."/>
        </authorList>
    </citation>
    <scope>NUCLEOTIDE SEQUENCE</scope>
</reference>
<accession>A0AAV0D201</accession>
<comment type="caution">
    <text evidence="7">The sequence shown here is derived from an EMBL/GenBank/DDBJ whole genome shotgun (WGS) entry which is preliminary data.</text>
</comment>
<dbReference type="Pfam" id="PF00319">
    <property type="entry name" value="SRF-TF"/>
    <property type="match status" value="1"/>
</dbReference>
<evidence type="ECO:0000259" key="6">
    <source>
        <dbReference type="PROSITE" id="PS50066"/>
    </source>
</evidence>
<dbReference type="GO" id="GO:0000981">
    <property type="term" value="F:DNA-binding transcription factor activity, RNA polymerase II-specific"/>
    <property type="evidence" value="ECO:0007669"/>
    <property type="project" value="TreeGrafter"/>
</dbReference>
<dbReference type="CDD" id="cd00120">
    <property type="entry name" value="MADS"/>
    <property type="match status" value="1"/>
</dbReference>